<comment type="caution">
    <text evidence="1">The sequence shown here is derived from an EMBL/GenBank/DDBJ whole genome shotgun (WGS) entry which is preliminary data.</text>
</comment>
<dbReference type="EMBL" id="BONX01000003">
    <property type="protein sequence ID" value="GIG93978.1"/>
    <property type="molecule type" value="Genomic_DNA"/>
</dbReference>
<accession>A0ABQ4EGX9</accession>
<protein>
    <recommendedName>
        <fullName evidence="3">ABM domain-containing protein</fullName>
    </recommendedName>
</protein>
<keyword evidence="2" id="KW-1185">Reference proteome</keyword>
<evidence type="ECO:0000313" key="1">
    <source>
        <dbReference type="EMBL" id="GIG93978.1"/>
    </source>
</evidence>
<dbReference type="RefSeq" id="WP_203855644.1">
    <property type="nucleotide sequence ID" value="NZ_BAAAZQ010000002.1"/>
</dbReference>
<sequence length="97" mass="11546">MQVMIRWRLKPDEVDRELELLRAVYEELASVQPDDLRYATFQLEDNVTFVSFVDLAAGPELLHQLKAFQRYRRSLDDRCDEPPVMTLMQELGAYRFH</sequence>
<gene>
    <name evidence="1" type="ORF">Pma05_05510</name>
</gene>
<dbReference type="Proteomes" id="UP000621500">
    <property type="component" value="Unassembled WGS sequence"/>
</dbReference>
<organism evidence="1 2">
    <name type="scientific">Plantactinospora mayteni</name>
    <dbReference type="NCBI Taxonomy" id="566021"/>
    <lineage>
        <taxon>Bacteria</taxon>
        <taxon>Bacillati</taxon>
        <taxon>Actinomycetota</taxon>
        <taxon>Actinomycetes</taxon>
        <taxon>Micromonosporales</taxon>
        <taxon>Micromonosporaceae</taxon>
        <taxon>Plantactinospora</taxon>
    </lineage>
</organism>
<dbReference type="InterPro" id="IPR011008">
    <property type="entry name" value="Dimeric_a/b-barrel"/>
</dbReference>
<proteinExistence type="predicted"/>
<dbReference type="SUPFAM" id="SSF54909">
    <property type="entry name" value="Dimeric alpha+beta barrel"/>
    <property type="match status" value="1"/>
</dbReference>
<evidence type="ECO:0000313" key="2">
    <source>
        <dbReference type="Proteomes" id="UP000621500"/>
    </source>
</evidence>
<evidence type="ECO:0008006" key="3">
    <source>
        <dbReference type="Google" id="ProtNLM"/>
    </source>
</evidence>
<name>A0ABQ4EGX9_9ACTN</name>
<reference evidence="1 2" key="1">
    <citation type="submission" date="2021-01" db="EMBL/GenBank/DDBJ databases">
        <title>Whole genome shotgun sequence of Plantactinospora mayteni NBRC 109088.</title>
        <authorList>
            <person name="Komaki H."/>
            <person name="Tamura T."/>
        </authorList>
    </citation>
    <scope>NUCLEOTIDE SEQUENCE [LARGE SCALE GENOMIC DNA]</scope>
    <source>
        <strain evidence="1 2">NBRC 109088</strain>
    </source>
</reference>